<organism evidence="9 10">
    <name type="scientific">Meloidogyne hapla</name>
    <name type="common">Root-knot nematode worm</name>
    <dbReference type="NCBI Taxonomy" id="6305"/>
    <lineage>
        <taxon>Eukaryota</taxon>
        <taxon>Metazoa</taxon>
        <taxon>Ecdysozoa</taxon>
        <taxon>Nematoda</taxon>
        <taxon>Chromadorea</taxon>
        <taxon>Rhabditida</taxon>
        <taxon>Tylenchina</taxon>
        <taxon>Tylenchomorpha</taxon>
        <taxon>Tylenchoidea</taxon>
        <taxon>Meloidogynidae</taxon>
        <taxon>Meloidogyninae</taxon>
        <taxon>Meloidogyne</taxon>
    </lineage>
</organism>
<feature type="transmembrane region" description="Helical" evidence="7">
    <location>
        <begin position="17"/>
        <end position="40"/>
    </location>
</feature>
<dbReference type="GO" id="GO:0006950">
    <property type="term" value="P:response to stress"/>
    <property type="evidence" value="ECO:0007669"/>
    <property type="project" value="UniProtKB-ARBA"/>
</dbReference>
<dbReference type="Pfam" id="PF04511">
    <property type="entry name" value="DER1"/>
    <property type="match status" value="2"/>
</dbReference>
<dbReference type="Proteomes" id="UP000095281">
    <property type="component" value="Unplaced"/>
</dbReference>
<feature type="transmembrane region" description="Helical" evidence="7">
    <location>
        <begin position="87"/>
        <end position="108"/>
    </location>
</feature>
<dbReference type="InterPro" id="IPR007599">
    <property type="entry name" value="DER1"/>
</dbReference>
<protein>
    <recommendedName>
        <fullName evidence="7">Derlin</fullName>
    </recommendedName>
</protein>
<keyword evidence="3 7" id="KW-0812">Transmembrane</keyword>
<comment type="caution">
    <text evidence="7">Lacks conserved residue(s) required for the propagation of feature annotation.</text>
</comment>
<dbReference type="PANTHER" id="PTHR11009">
    <property type="entry name" value="DER1-LIKE PROTEIN, DERLIN"/>
    <property type="match status" value="1"/>
</dbReference>
<dbReference type="InterPro" id="IPR035952">
    <property type="entry name" value="Rhomboid-like_sf"/>
</dbReference>
<dbReference type="OMA" id="CITIVGS"/>
<evidence type="ECO:0000256" key="7">
    <source>
        <dbReference type="RuleBase" id="RU363059"/>
    </source>
</evidence>
<evidence type="ECO:0000256" key="4">
    <source>
        <dbReference type="ARBA" id="ARBA00022824"/>
    </source>
</evidence>
<dbReference type="WBParaSite" id="MhA1_Contig116.frz3.gene6">
    <property type="protein sequence ID" value="MhA1_Contig116.frz3.gene6"/>
    <property type="gene ID" value="MhA1_Contig116.frz3.gene6"/>
</dbReference>
<comment type="subcellular location">
    <subcellularLocation>
        <location evidence="1 7">Endoplasmic reticulum membrane</location>
        <topology evidence="1 7">Multi-pass membrane protein</topology>
    </subcellularLocation>
</comment>
<evidence type="ECO:0000256" key="6">
    <source>
        <dbReference type="ARBA" id="ARBA00023136"/>
    </source>
</evidence>
<feature type="region of interest" description="Disordered" evidence="8">
    <location>
        <begin position="158"/>
        <end position="183"/>
    </location>
</feature>
<evidence type="ECO:0000256" key="1">
    <source>
        <dbReference type="ARBA" id="ARBA00004477"/>
    </source>
</evidence>
<evidence type="ECO:0000256" key="3">
    <source>
        <dbReference type="ARBA" id="ARBA00022692"/>
    </source>
</evidence>
<proteinExistence type="inferred from homology"/>
<evidence type="ECO:0000256" key="8">
    <source>
        <dbReference type="SAM" id="MobiDB-lite"/>
    </source>
</evidence>
<keyword evidence="9" id="KW-1185">Reference proteome</keyword>
<reference evidence="10" key="1">
    <citation type="submission" date="2016-11" db="UniProtKB">
        <authorList>
            <consortium name="WormBaseParasite"/>
        </authorList>
    </citation>
    <scope>IDENTIFICATION</scope>
</reference>
<comment type="similarity">
    <text evidence="2 7">Belongs to the derlin family.</text>
</comment>
<name>A0A1I8B0T3_MELHA</name>
<comment type="function">
    <text evidence="7">May be involved in the degradation of misfolded endoplasmic reticulum (ER) luminal proteins.</text>
</comment>
<evidence type="ECO:0000313" key="10">
    <source>
        <dbReference type="WBParaSite" id="MhA1_Contig116.frz3.gene6"/>
    </source>
</evidence>
<keyword evidence="6 7" id="KW-0472">Membrane</keyword>
<keyword evidence="4 7" id="KW-0256">Endoplasmic reticulum</keyword>
<dbReference type="SUPFAM" id="SSF144091">
    <property type="entry name" value="Rhomboid-like"/>
    <property type="match status" value="1"/>
</dbReference>
<evidence type="ECO:0000256" key="2">
    <source>
        <dbReference type="ARBA" id="ARBA00008917"/>
    </source>
</evidence>
<accession>A0A1I8B0T3</accession>
<keyword evidence="5 7" id="KW-1133">Transmembrane helix</keyword>
<evidence type="ECO:0000313" key="9">
    <source>
        <dbReference type="Proteomes" id="UP000095281"/>
    </source>
</evidence>
<feature type="transmembrane region" description="Helical" evidence="7">
    <location>
        <begin position="52"/>
        <end position="75"/>
    </location>
</feature>
<sequence length="183" mass="21054">MQPLLQAYQEMPPVTRAYSTACVLCTLAVQLDFVTPFHLYFNWHLIIHELQIISACFVHLVFLGHAFTIMLVYVWSRRNPFVGMNFFGIFSFSAPYLPWVLLFFSLLLGQNAMVDVFGIACGHLYFFLEDVFPNQPGGFRVLQTPQILKRLFDPPPLVRVPPEQRPGGFNWGAEDQPVDNRNE</sequence>
<dbReference type="GO" id="GO:0005789">
    <property type="term" value="C:endoplasmic reticulum membrane"/>
    <property type="evidence" value="ECO:0007669"/>
    <property type="project" value="UniProtKB-SubCell"/>
</dbReference>
<evidence type="ECO:0000256" key="5">
    <source>
        <dbReference type="ARBA" id="ARBA00022989"/>
    </source>
</evidence>
<dbReference type="AlphaFoldDB" id="A0A1I8B0T3"/>